<comment type="caution">
    <text evidence="1">The sequence shown here is derived from an EMBL/GenBank/DDBJ whole genome shotgun (WGS) entry which is preliminary data.</text>
</comment>
<dbReference type="Proteomes" id="UP000324358">
    <property type="component" value="Unassembled WGS sequence"/>
</dbReference>
<reference evidence="1 2" key="1">
    <citation type="submission" date="2019-08" db="EMBL/GenBank/DDBJ databases">
        <title>Genomes of Antarctic Bizionia species.</title>
        <authorList>
            <person name="Bowman J.P."/>
        </authorList>
    </citation>
    <scope>NUCLEOTIDE SEQUENCE [LARGE SCALE GENOMIC DNA]</scope>
    <source>
        <strain evidence="1 2">APA-1</strain>
    </source>
</reference>
<sequence length="62" mass="7432">MNASTFDKFFENDNGIVSNVNSQLHLNEIEMIIYNKINKNNWRLEQEKIPLEYVKMPMNSQR</sequence>
<keyword evidence="2" id="KW-1185">Reference proteome</keyword>
<dbReference type="EMBL" id="VSKL01000002">
    <property type="protein sequence ID" value="TYB73243.1"/>
    <property type="molecule type" value="Genomic_DNA"/>
</dbReference>
<evidence type="ECO:0000313" key="1">
    <source>
        <dbReference type="EMBL" id="TYB73243.1"/>
    </source>
</evidence>
<gene>
    <name evidence="1" type="ORF">ES675_06150</name>
</gene>
<dbReference type="OrthoDB" id="322908at2"/>
<dbReference type="AlphaFoldDB" id="A0A5D0QVK2"/>
<name>A0A5D0QVK2_9FLAO</name>
<dbReference type="RefSeq" id="WP_148367319.1">
    <property type="nucleotide sequence ID" value="NZ_VSKL01000002.1"/>
</dbReference>
<protein>
    <submittedName>
        <fullName evidence="1">Uncharacterized protein</fullName>
    </submittedName>
</protein>
<evidence type="ECO:0000313" key="2">
    <source>
        <dbReference type="Proteomes" id="UP000324358"/>
    </source>
</evidence>
<organism evidence="1 2">
    <name type="scientific">Bizionia algoritergicola</name>
    <dbReference type="NCBI Taxonomy" id="291187"/>
    <lineage>
        <taxon>Bacteria</taxon>
        <taxon>Pseudomonadati</taxon>
        <taxon>Bacteroidota</taxon>
        <taxon>Flavobacteriia</taxon>
        <taxon>Flavobacteriales</taxon>
        <taxon>Flavobacteriaceae</taxon>
        <taxon>Bizionia</taxon>
    </lineage>
</organism>
<proteinExistence type="predicted"/>
<accession>A0A5D0QVK2</accession>